<dbReference type="HAMAP" id="MF_02126">
    <property type="entry name" value="RF_methyltr_PrmC"/>
    <property type="match status" value="1"/>
</dbReference>
<dbReference type="InterPro" id="IPR004556">
    <property type="entry name" value="HemK-like"/>
</dbReference>
<dbReference type="GO" id="GO:0003676">
    <property type="term" value="F:nucleic acid binding"/>
    <property type="evidence" value="ECO:0007669"/>
    <property type="project" value="InterPro"/>
</dbReference>
<dbReference type="InterPro" id="IPR050320">
    <property type="entry name" value="N5-glutamine_MTase"/>
</dbReference>
<evidence type="ECO:0000259" key="5">
    <source>
        <dbReference type="Pfam" id="PF17827"/>
    </source>
</evidence>
<keyword evidence="3" id="KW-0949">S-adenosyl-L-methionine</keyword>
<dbReference type="AlphaFoldDB" id="A0A381NUL0"/>
<dbReference type="Pfam" id="PF13847">
    <property type="entry name" value="Methyltransf_31"/>
    <property type="match status" value="1"/>
</dbReference>
<dbReference type="NCBIfam" id="TIGR00536">
    <property type="entry name" value="hemK_fam"/>
    <property type="match status" value="1"/>
</dbReference>
<dbReference type="InterPro" id="IPR040758">
    <property type="entry name" value="PrmC_N"/>
</dbReference>
<feature type="domain" description="Release factor glutamine methyltransferase N-terminal" evidence="5">
    <location>
        <begin position="16"/>
        <end position="86"/>
    </location>
</feature>
<dbReference type="EMBL" id="UINC01000610">
    <property type="protein sequence ID" value="SUZ58296.1"/>
    <property type="molecule type" value="Genomic_DNA"/>
</dbReference>
<feature type="domain" description="Methyltransferase" evidence="4">
    <location>
        <begin position="122"/>
        <end position="255"/>
    </location>
</feature>
<dbReference type="PROSITE" id="PS00092">
    <property type="entry name" value="N6_MTASE"/>
    <property type="match status" value="1"/>
</dbReference>
<dbReference type="GO" id="GO:0032259">
    <property type="term" value="P:methylation"/>
    <property type="evidence" value="ECO:0007669"/>
    <property type="project" value="UniProtKB-KW"/>
</dbReference>
<dbReference type="InterPro" id="IPR029063">
    <property type="entry name" value="SAM-dependent_MTases_sf"/>
</dbReference>
<dbReference type="InterPro" id="IPR025714">
    <property type="entry name" value="Methyltranfer_dom"/>
</dbReference>
<dbReference type="Gene3D" id="3.40.50.150">
    <property type="entry name" value="Vaccinia Virus protein VP39"/>
    <property type="match status" value="1"/>
</dbReference>
<accession>A0A381NUL0</accession>
<evidence type="ECO:0000259" key="4">
    <source>
        <dbReference type="Pfam" id="PF13847"/>
    </source>
</evidence>
<protein>
    <submittedName>
        <fullName evidence="6">Uncharacterized protein</fullName>
    </submittedName>
</protein>
<evidence type="ECO:0000256" key="2">
    <source>
        <dbReference type="ARBA" id="ARBA00022679"/>
    </source>
</evidence>
<sequence>MHPQNSKTEKIWRLIDILNWGKKYFKEKSFDNPRIEIESLLQHIIGCKKIDLYLQFEKTVTPEDLIILRGLIKRRVNREPTQYIIGSSEFYGRKFFVNQDVLIPRPETEKLIDVSIDILSKKENPIILDVGTGSGCIGITIALEIPFCSVIAIDISNSALSTAKNNADMYGLKNIQFINLDILCQDINHTADMLISNPPYISQEEIPGLMSDVKDFEPMVALTDNSDGLEFYRKFSNIIPQVVKKNGVTILEVGRGAHPERVKEIFSKAGYDNLESVRDLNKDTRVLVINNS</sequence>
<dbReference type="InterPro" id="IPR002052">
    <property type="entry name" value="DNA_methylase_N6_adenine_CS"/>
</dbReference>
<evidence type="ECO:0000313" key="6">
    <source>
        <dbReference type="EMBL" id="SUZ58296.1"/>
    </source>
</evidence>
<dbReference type="GO" id="GO:0102559">
    <property type="term" value="F:peptide chain release factor N(5)-glutamine methyltransferase activity"/>
    <property type="evidence" value="ECO:0007669"/>
    <property type="project" value="UniProtKB-EC"/>
</dbReference>
<dbReference type="SUPFAM" id="SSF53335">
    <property type="entry name" value="S-adenosyl-L-methionine-dependent methyltransferases"/>
    <property type="match status" value="1"/>
</dbReference>
<dbReference type="Gene3D" id="1.10.8.10">
    <property type="entry name" value="DNA helicase RuvA subunit, C-terminal domain"/>
    <property type="match status" value="1"/>
</dbReference>
<name>A0A381NUL0_9ZZZZ</name>
<organism evidence="6">
    <name type="scientific">marine metagenome</name>
    <dbReference type="NCBI Taxonomy" id="408172"/>
    <lineage>
        <taxon>unclassified sequences</taxon>
        <taxon>metagenomes</taxon>
        <taxon>ecological metagenomes</taxon>
    </lineage>
</organism>
<reference evidence="6" key="1">
    <citation type="submission" date="2018-05" db="EMBL/GenBank/DDBJ databases">
        <authorList>
            <person name="Lanie J.A."/>
            <person name="Ng W.-L."/>
            <person name="Kazmierczak K.M."/>
            <person name="Andrzejewski T.M."/>
            <person name="Davidsen T.M."/>
            <person name="Wayne K.J."/>
            <person name="Tettelin H."/>
            <person name="Glass J.I."/>
            <person name="Rusch D."/>
            <person name="Podicherti R."/>
            <person name="Tsui H.-C.T."/>
            <person name="Winkler M.E."/>
        </authorList>
    </citation>
    <scope>NUCLEOTIDE SEQUENCE</scope>
</reference>
<dbReference type="PANTHER" id="PTHR18895:SF74">
    <property type="entry name" value="MTRF1L RELEASE FACTOR GLUTAMINE METHYLTRANSFERASE"/>
    <property type="match status" value="1"/>
</dbReference>
<gene>
    <name evidence="6" type="ORF">METZ01_LOCUS11150</name>
</gene>
<proteinExistence type="inferred from homology"/>
<dbReference type="InterPro" id="IPR019874">
    <property type="entry name" value="RF_methyltr_PrmC"/>
</dbReference>
<dbReference type="NCBIfam" id="TIGR03534">
    <property type="entry name" value="RF_mod_PrmC"/>
    <property type="match status" value="1"/>
</dbReference>
<evidence type="ECO:0000256" key="3">
    <source>
        <dbReference type="ARBA" id="ARBA00022691"/>
    </source>
</evidence>
<evidence type="ECO:0000256" key="1">
    <source>
        <dbReference type="ARBA" id="ARBA00022603"/>
    </source>
</evidence>
<keyword evidence="1" id="KW-0489">Methyltransferase</keyword>
<dbReference type="CDD" id="cd02440">
    <property type="entry name" value="AdoMet_MTases"/>
    <property type="match status" value="1"/>
</dbReference>
<dbReference type="Pfam" id="PF17827">
    <property type="entry name" value="PrmC_N"/>
    <property type="match status" value="1"/>
</dbReference>
<keyword evidence="2" id="KW-0808">Transferase</keyword>
<dbReference type="PANTHER" id="PTHR18895">
    <property type="entry name" value="HEMK METHYLTRANSFERASE"/>
    <property type="match status" value="1"/>
</dbReference>